<reference evidence="4" key="1">
    <citation type="submission" date="2020-07" db="EMBL/GenBank/DDBJ databases">
        <authorList>
            <person name="Lin J."/>
        </authorList>
    </citation>
    <scope>NUCLEOTIDE SEQUENCE</scope>
</reference>
<dbReference type="GO" id="GO:0005634">
    <property type="term" value="C:nucleus"/>
    <property type="evidence" value="ECO:0007669"/>
    <property type="project" value="UniProtKB-SubCell"/>
</dbReference>
<name>A0A6V7P029_ANACO</name>
<protein>
    <submittedName>
        <fullName evidence="4">Uncharacterized protein</fullName>
    </submittedName>
</protein>
<evidence type="ECO:0000256" key="1">
    <source>
        <dbReference type="ARBA" id="ARBA00004123"/>
    </source>
</evidence>
<gene>
    <name evidence="4" type="ORF">CB5_LOCUS7378</name>
</gene>
<dbReference type="EMBL" id="LR862143">
    <property type="protein sequence ID" value="CAD1824167.1"/>
    <property type="molecule type" value="Genomic_DNA"/>
</dbReference>
<evidence type="ECO:0000256" key="3">
    <source>
        <dbReference type="SAM" id="MobiDB-lite"/>
    </source>
</evidence>
<feature type="region of interest" description="Disordered" evidence="3">
    <location>
        <begin position="1"/>
        <end position="61"/>
    </location>
</feature>
<dbReference type="PANTHER" id="PTHR33172">
    <property type="entry name" value="OS08G0516900 PROTEIN"/>
    <property type="match status" value="1"/>
</dbReference>
<proteinExistence type="predicted"/>
<accession>A0A6V7P029</accession>
<evidence type="ECO:0000313" key="4">
    <source>
        <dbReference type="EMBL" id="CAD1824167.1"/>
    </source>
</evidence>
<dbReference type="AlphaFoldDB" id="A0A6V7P029"/>
<comment type="subcellular location">
    <subcellularLocation>
        <location evidence="1">Nucleus</location>
    </subcellularLocation>
</comment>
<feature type="compositionally biased region" description="Basic and acidic residues" evidence="3">
    <location>
        <begin position="95"/>
        <end position="107"/>
    </location>
</feature>
<dbReference type="GO" id="GO:0006950">
    <property type="term" value="P:response to stress"/>
    <property type="evidence" value="ECO:0007669"/>
    <property type="project" value="UniProtKB-ARBA"/>
</dbReference>
<feature type="compositionally biased region" description="Acidic residues" evidence="3">
    <location>
        <begin position="16"/>
        <end position="26"/>
    </location>
</feature>
<feature type="region of interest" description="Disordered" evidence="3">
    <location>
        <begin position="88"/>
        <end position="123"/>
    </location>
</feature>
<sequence>MARDVKSLGKIPTSCDADEDDDDEMSESSSSSGGSDDDESCSSSARNRSVNPQNLDSSGPLYELSSLMEHLPIKRGLSKYYEGKSQSFTSLSDAKSVEDLPKKETPFKRKIKPSKSYAGGSVKPRPRGIILSRTRIVGLLQPRPRVALVQIPRLEVVIVKILRRGPPNSC</sequence>
<dbReference type="PANTHER" id="PTHR33172:SF99">
    <property type="entry name" value="COLD INDUCED PROTEIN-LIKE"/>
    <property type="match status" value="1"/>
</dbReference>
<dbReference type="InterPro" id="IPR051992">
    <property type="entry name" value="OxStress_Response_Reg"/>
</dbReference>
<feature type="compositionally biased region" description="Polar residues" evidence="3">
    <location>
        <begin position="46"/>
        <end position="57"/>
    </location>
</feature>
<evidence type="ECO:0000256" key="2">
    <source>
        <dbReference type="ARBA" id="ARBA00023242"/>
    </source>
</evidence>
<organism evidence="4">
    <name type="scientific">Ananas comosus var. bracteatus</name>
    <name type="common">red pineapple</name>
    <dbReference type="NCBI Taxonomy" id="296719"/>
    <lineage>
        <taxon>Eukaryota</taxon>
        <taxon>Viridiplantae</taxon>
        <taxon>Streptophyta</taxon>
        <taxon>Embryophyta</taxon>
        <taxon>Tracheophyta</taxon>
        <taxon>Spermatophyta</taxon>
        <taxon>Magnoliopsida</taxon>
        <taxon>Liliopsida</taxon>
        <taxon>Poales</taxon>
        <taxon>Bromeliaceae</taxon>
        <taxon>Bromelioideae</taxon>
        <taxon>Ananas</taxon>
    </lineage>
</organism>
<keyword evidence="2" id="KW-0539">Nucleus</keyword>